<reference evidence="2" key="1">
    <citation type="submission" date="2018-04" db="EMBL/GenBank/DDBJ databases">
        <authorList>
            <person name="Lucker S."/>
            <person name="Sakoula D."/>
        </authorList>
    </citation>
    <scope>NUCLEOTIDE SEQUENCE [LARGE SCALE GENOMIC DNA]</scope>
</reference>
<dbReference type="SUPFAM" id="SSF54928">
    <property type="entry name" value="RNA-binding domain, RBD"/>
    <property type="match status" value="1"/>
</dbReference>
<sequence>MLQKNCAGDIVGKRVVCVGRLTASVSDNGLRDLCNQYGTVARESVILDGRCLRLYVTPMPPTPPDVEPHHQ</sequence>
<organism evidence="1 2">
    <name type="scientific">Nitrospira lenta</name>
    <dbReference type="NCBI Taxonomy" id="1436998"/>
    <lineage>
        <taxon>Bacteria</taxon>
        <taxon>Pseudomonadati</taxon>
        <taxon>Nitrospirota</taxon>
        <taxon>Nitrospiria</taxon>
        <taxon>Nitrospirales</taxon>
        <taxon>Nitrospiraceae</taxon>
        <taxon>Nitrospira</taxon>
    </lineage>
</organism>
<accession>A0A330LAV3</accession>
<dbReference type="AlphaFoldDB" id="A0A330LAV3"/>
<keyword evidence="2" id="KW-1185">Reference proteome</keyword>
<dbReference type="GO" id="GO:0003676">
    <property type="term" value="F:nucleic acid binding"/>
    <property type="evidence" value="ECO:0007669"/>
    <property type="project" value="InterPro"/>
</dbReference>
<name>A0A330LAV3_9BACT</name>
<dbReference type="InterPro" id="IPR035979">
    <property type="entry name" value="RBD_domain_sf"/>
</dbReference>
<evidence type="ECO:0008006" key="3">
    <source>
        <dbReference type="Google" id="ProtNLM"/>
    </source>
</evidence>
<gene>
    <name evidence="1" type="ORF">NITLEN_90089</name>
</gene>
<proteinExistence type="predicted"/>
<evidence type="ECO:0000313" key="1">
    <source>
        <dbReference type="EMBL" id="SPP66834.1"/>
    </source>
</evidence>
<dbReference type="EMBL" id="OUNR01000022">
    <property type="protein sequence ID" value="SPP66834.1"/>
    <property type="molecule type" value="Genomic_DNA"/>
</dbReference>
<dbReference type="Proteomes" id="UP000248168">
    <property type="component" value="Unassembled WGS sequence"/>
</dbReference>
<protein>
    <recommendedName>
        <fullName evidence="3">RNA-binding protein</fullName>
    </recommendedName>
</protein>
<evidence type="ECO:0000313" key="2">
    <source>
        <dbReference type="Proteomes" id="UP000248168"/>
    </source>
</evidence>
<dbReference type="InParanoid" id="A0A330LAV3"/>